<sequence length="381" mass="42431">GSKKPQSARKHAGAVGATTSAVRGLLLQPLYLWYRTPLKLFRPLRVDYLATARALLPHEVLSRRISLRGSTLGMVSNAVKQRGWSFLPRYVLQPMLANWLVGFTLFTTYTAVLPAAYVQASSQYSLSSQDTLPWYPPFMAGAAAGLAQSAVATPLDSLRMRFEVEHMVSGRYCSWWGFVREQLSEIGWKSLYRGLKLTMAKDVAGYAGFFGLFEWVKNETIDLYRDLVHVACRDGMFASESDIGRRLSKGRVLELRALLGQNSEQIERQGWIVRNPVILLPVLLLPPALGKPACVLFAGTIAAVAYQAIDYPLEQFRTRLYAEVASSEALQKTLSHHFPTGANNSPNSQVPTTSRTVFQKTPYRAAWMSLVGTAIREHPHP</sequence>
<proteinExistence type="predicted"/>
<evidence type="ECO:0000313" key="2">
    <source>
        <dbReference type="Proteomes" id="UP001140096"/>
    </source>
</evidence>
<name>A0ACC1KYA1_9FUNG</name>
<keyword evidence="2" id="KW-1185">Reference proteome</keyword>
<dbReference type="Proteomes" id="UP001140096">
    <property type="component" value="Unassembled WGS sequence"/>
</dbReference>
<feature type="non-terminal residue" evidence="1">
    <location>
        <position position="381"/>
    </location>
</feature>
<comment type="caution">
    <text evidence="1">The sequence shown here is derived from an EMBL/GenBank/DDBJ whole genome shotgun (WGS) entry which is preliminary data.</text>
</comment>
<reference evidence="1" key="1">
    <citation type="submission" date="2022-07" db="EMBL/GenBank/DDBJ databases">
        <title>Phylogenomic reconstructions and comparative analyses of Kickxellomycotina fungi.</title>
        <authorList>
            <person name="Reynolds N.K."/>
            <person name="Stajich J.E."/>
            <person name="Barry K."/>
            <person name="Grigoriev I.V."/>
            <person name="Crous P."/>
            <person name="Smith M.E."/>
        </authorList>
    </citation>
    <scope>NUCLEOTIDE SEQUENCE</scope>
    <source>
        <strain evidence="1">CBS 102833</strain>
    </source>
</reference>
<evidence type="ECO:0000313" key="1">
    <source>
        <dbReference type="EMBL" id="KAJ2796971.1"/>
    </source>
</evidence>
<organism evidence="1 2">
    <name type="scientific">Coemansia furcata</name>
    <dbReference type="NCBI Taxonomy" id="417177"/>
    <lineage>
        <taxon>Eukaryota</taxon>
        <taxon>Fungi</taxon>
        <taxon>Fungi incertae sedis</taxon>
        <taxon>Zoopagomycota</taxon>
        <taxon>Kickxellomycotina</taxon>
        <taxon>Kickxellomycetes</taxon>
        <taxon>Kickxellales</taxon>
        <taxon>Kickxellaceae</taxon>
        <taxon>Coemansia</taxon>
    </lineage>
</organism>
<gene>
    <name evidence="1" type="ORF">H4S07_006065</name>
</gene>
<dbReference type="EMBL" id="JANBUP010003371">
    <property type="protein sequence ID" value="KAJ2796971.1"/>
    <property type="molecule type" value="Genomic_DNA"/>
</dbReference>
<protein>
    <submittedName>
        <fullName evidence="1">Uncharacterized protein</fullName>
    </submittedName>
</protein>
<feature type="non-terminal residue" evidence="1">
    <location>
        <position position="1"/>
    </location>
</feature>
<accession>A0ACC1KYA1</accession>